<gene>
    <name evidence="1" type="ORF">DUE52_27200</name>
</gene>
<reference evidence="1 2" key="1">
    <citation type="submission" date="2018-07" db="EMBL/GenBank/DDBJ databases">
        <title>Genome analysis of Larkinella rosea.</title>
        <authorList>
            <person name="Zhou Z."/>
            <person name="Wang G."/>
        </authorList>
    </citation>
    <scope>NUCLEOTIDE SEQUENCE [LARGE SCALE GENOMIC DNA]</scope>
    <source>
        <strain evidence="2">zzj9</strain>
    </source>
</reference>
<evidence type="ECO:0000313" key="2">
    <source>
        <dbReference type="Proteomes" id="UP000253383"/>
    </source>
</evidence>
<proteinExistence type="predicted"/>
<organism evidence="1 2">
    <name type="scientific">Larkinella punicea</name>
    <dbReference type="NCBI Taxonomy" id="2315727"/>
    <lineage>
        <taxon>Bacteria</taxon>
        <taxon>Pseudomonadati</taxon>
        <taxon>Bacteroidota</taxon>
        <taxon>Cytophagia</taxon>
        <taxon>Cytophagales</taxon>
        <taxon>Spirosomataceae</taxon>
        <taxon>Larkinella</taxon>
    </lineage>
</organism>
<protein>
    <submittedName>
        <fullName evidence="1">Uncharacterized protein</fullName>
    </submittedName>
</protein>
<evidence type="ECO:0000313" key="1">
    <source>
        <dbReference type="EMBL" id="RCR66397.1"/>
    </source>
</evidence>
<name>A0A368JFF4_9BACT</name>
<dbReference type="OrthoDB" id="941199at2"/>
<dbReference type="EMBL" id="QOWE01000028">
    <property type="protein sequence ID" value="RCR66397.1"/>
    <property type="molecule type" value="Genomic_DNA"/>
</dbReference>
<comment type="caution">
    <text evidence="1">The sequence shown here is derived from an EMBL/GenBank/DDBJ whole genome shotgun (WGS) entry which is preliminary data.</text>
</comment>
<keyword evidence="2" id="KW-1185">Reference proteome</keyword>
<dbReference type="RefSeq" id="WP_114409240.1">
    <property type="nucleotide sequence ID" value="NZ_QOWE01000028.1"/>
</dbReference>
<accession>A0A368JFF4</accession>
<sequence>MNSYKKIAIGVFALVVLWHLVVAMTNQITVCGLFLSKPADPGYGWADSGNADARFFWQITGVKWLAGIKHPEFNAETTPTQGDWKPLPGYQFTDRTKGLETHWEAGLLHSDYMAWSDEVEGKWIPVTGYRFVYQGDTFIESVWDPGKRYDDLKVISLPEKDQYKPFAGYTFLEPGQSLKVVWTPGLVNSDNPRLVAGTKEGTWKVNHTPSRRSGEVPWVVKKIAERVIIHAF</sequence>
<dbReference type="Proteomes" id="UP000253383">
    <property type="component" value="Unassembled WGS sequence"/>
</dbReference>
<dbReference type="AlphaFoldDB" id="A0A368JFF4"/>